<feature type="compositionally biased region" description="Basic and acidic residues" evidence="1">
    <location>
        <begin position="1168"/>
        <end position="1181"/>
    </location>
</feature>
<dbReference type="PANTHER" id="PTHR34769:SF1">
    <property type="entry name" value="RNA POLYMERASE I AND III SUBUNIT D"/>
    <property type="match status" value="1"/>
</dbReference>
<keyword evidence="3" id="KW-1185">Reference proteome</keyword>
<proteinExistence type="predicted"/>
<feature type="compositionally biased region" description="Basic and acidic residues" evidence="1">
    <location>
        <begin position="1100"/>
        <end position="1154"/>
    </location>
</feature>
<feature type="region of interest" description="Disordered" evidence="1">
    <location>
        <begin position="151"/>
        <end position="171"/>
    </location>
</feature>
<reference evidence="2 3" key="1">
    <citation type="journal article" date="2021" name="Elife">
        <title>Chloroplast acquisition without the gene transfer in kleptoplastic sea slugs, Plakobranchus ocellatus.</title>
        <authorList>
            <person name="Maeda T."/>
            <person name="Takahashi S."/>
            <person name="Yoshida T."/>
            <person name="Shimamura S."/>
            <person name="Takaki Y."/>
            <person name="Nagai Y."/>
            <person name="Toyoda A."/>
            <person name="Suzuki Y."/>
            <person name="Arimoto A."/>
            <person name="Ishii H."/>
            <person name="Satoh N."/>
            <person name="Nishiyama T."/>
            <person name="Hasebe M."/>
            <person name="Maruyama T."/>
            <person name="Minagawa J."/>
            <person name="Obokata J."/>
            <person name="Shigenobu S."/>
        </authorList>
    </citation>
    <scope>NUCLEOTIDE SEQUENCE [LARGE SCALE GENOMIC DNA]</scope>
</reference>
<gene>
    <name evidence="2" type="ORF">ElyMa_004988300</name>
</gene>
<feature type="compositionally biased region" description="Polar residues" evidence="1">
    <location>
        <begin position="1243"/>
        <end position="1259"/>
    </location>
</feature>
<feature type="compositionally biased region" description="Basic residues" evidence="1">
    <location>
        <begin position="971"/>
        <end position="992"/>
    </location>
</feature>
<evidence type="ECO:0000256" key="1">
    <source>
        <dbReference type="SAM" id="MobiDB-lite"/>
    </source>
</evidence>
<dbReference type="Proteomes" id="UP000762676">
    <property type="component" value="Unassembled WGS sequence"/>
</dbReference>
<evidence type="ECO:0000313" key="2">
    <source>
        <dbReference type="EMBL" id="GFS17668.1"/>
    </source>
</evidence>
<organism evidence="2 3">
    <name type="scientific">Elysia marginata</name>
    <dbReference type="NCBI Taxonomy" id="1093978"/>
    <lineage>
        <taxon>Eukaryota</taxon>
        <taxon>Metazoa</taxon>
        <taxon>Spiralia</taxon>
        <taxon>Lophotrochozoa</taxon>
        <taxon>Mollusca</taxon>
        <taxon>Gastropoda</taxon>
        <taxon>Heterobranchia</taxon>
        <taxon>Euthyneura</taxon>
        <taxon>Panpulmonata</taxon>
        <taxon>Sacoglossa</taxon>
        <taxon>Placobranchoidea</taxon>
        <taxon>Plakobranchidae</taxon>
        <taxon>Elysia</taxon>
    </lineage>
</organism>
<feature type="compositionally biased region" description="Polar residues" evidence="1">
    <location>
        <begin position="433"/>
        <end position="443"/>
    </location>
</feature>
<comment type="caution">
    <text evidence="2">The sequence shown here is derived from an EMBL/GenBank/DDBJ whole genome shotgun (WGS) entry which is preliminary data.</text>
</comment>
<feature type="compositionally biased region" description="Basic and acidic residues" evidence="1">
    <location>
        <begin position="929"/>
        <end position="970"/>
    </location>
</feature>
<evidence type="ECO:0000313" key="3">
    <source>
        <dbReference type="Proteomes" id="UP000762676"/>
    </source>
</evidence>
<feature type="region of interest" description="Disordered" evidence="1">
    <location>
        <begin position="1"/>
        <end position="71"/>
    </location>
</feature>
<protein>
    <submittedName>
        <fullName evidence="2">Uncharacterized protein</fullName>
    </submittedName>
</protein>
<feature type="compositionally biased region" description="Basic and acidic residues" evidence="1">
    <location>
        <begin position="17"/>
        <end position="70"/>
    </location>
</feature>
<feature type="compositionally biased region" description="Basic and acidic residues" evidence="1">
    <location>
        <begin position="841"/>
        <end position="854"/>
    </location>
</feature>
<feature type="compositionally biased region" description="Basic and acidic residues" evidence="1">
    <location>
        <begin position="993"/>
        <end position="1042"/>
    </location>
</feature>
<feature type="compositionally biased region" description="Basic and acidic residues" evidence="1">
    <location>
        <begin position="1050"/>
        <end position="1091"/>
    </location>
</feature>
<feature type="compositionally biased region" description="Basic and acidic residues" evidence="1">
    <location>
        <begin position="1327"/>
        <end position="1341"/>
    </location>
</feature>
<feature type="compositionally biased region" description="Basic residues" evidence="1">
    <location>
        <begin position="910"/>
        <end position="928"/>
    </location>
</feature>
<feature type="region of interest" description="Disordered" evidence="1">
    <location>
        <begin position="624"/>
        <end position="694"/>
    </location>
</feature>
<feature type="region of interest" description="Disordered" evidence="1">
    <location>
        <begin position="1294"/>
        <end position="1341"/>
    </location>
</feature>
<feature type="region of interest" description="Disordered" evidence="1">
    <location>
        <begin position="377"/>
        <end position="396"/>
    </location>
</feature>
<feature type="region of interest" description="Disordered" evidence="1">
    <location>
        <begin position="433"/>
        <end position="466"/>
    </location>
</feature>
<dbReference type="PANTHER" id="PTHR34769">
    <property type="entry name" value="RCG42593, ISOFORM CRA_A"/>
    <property type="match status" value="1"/>
</dbReference>
<feature type="compositionally biased region" description="Low complexity" evidence="1">
    <location>
        <begin position="651"/>
        <end position="687"/>
    </location>
</feature>
<sequence length="1341" mass="149518">MDHEEKVSPEELNSNTSERRPEELDHKNESNNQNDPKDRETSSCVASKDEKSTDEIKETECKSEKPDRNLGLDLECISDTKSEHDPIEEVDEYYESISEEEAAAAQVDDISSSEDEHFADTVPKHTFEDLPFVPKAEFSSELLNTVKEEKFNSEENNFNRKPFSSSVQTLSNSNSSSQLVHRVDFSVPPPNFQYNSNQNVNFSAYGYDQAGYYNGAQQSYEQHPWYGNQTGYDPASFANQQYYPGPADYQNYNQAAYQNYYHGAYNTNQQYNYESNFSAQSASGQTVAAPLHASTVQTPSVQNYQLNPAPHANSNVVENVNVHSVAKSDSGVLKNVCGDSFLKRNTLVDSAVTSGEKDQISNSTSCAQETIARPISYKPSSAAGDTSPTADWLDENGDPIKGAFDFVASEDSLNSPENKSSKVEYVFSVRSSKSAKDPSTTTGVEGIDNTLGTAKTGDSKQSLTPNAGLSLSEQIAVERAKVTQKEVPVDEEKKLYEASKNGEEYKAALQAALATTSLAKVTPSTSKLLAENPLVPKERVNRFKRMQFTNQSFQHQPDQPNSEGAAVPFKKTEQDVALESQAITEILKEVQHGAARAKQYGALAWQKNRVPAVNKTFLHNTLVSTLRKPYKPPSKRGGRPTQGLHDRDSSRSSSSSRSSRSYSSDSRSSRSSRSSSRSSRSSYSSSSDSDRSRSPGYYEEAWAAYAAQFGYPWMGPDAYGMFYGPDGWPMDGFDPMFYGDPQAWAEYEAFYGPQNFNPRARGRGFRGRGRNWGRGMEFRGRGRDADFRGRGWGPPDFRGGGRGMEFRGRPPRGFPFSPHGRGLGPRYPGGRECSRSRSRSRGRESNPEFREGSRYKGSSRNTSRAGSRKSRSRSRSPNKLTDRKPSRDRSKSQSKDSQAEKDDENDSKDKSKKKKKKKHRKSKKKKDKSKNDDGDDQPKSEEKNENPSEKPTEQGNSDQEKDNNDQEDKAKVKKSKRHNKRKRKEGKRRKNKEKNEEGLDAGKDGDSSRKQADKEGGSEKGDKDINTGHKEQSREGSKEKQLNKKKRKDREKGYKSDSSKDTKSEAGEDKCRGKDYPKGKDKKTRREENERPSSGNAEYSSDRDRRNESLRKKEEGNESKKDNRGEALENDLRLKLKARREQRLLQGEEKKAKTIPDANVKGITDSRQLAEDKDKVEKTVDDPSGSVKRKKMVKKKKSSDGPTCGDNGEPKQTVKKKIIVKRKKVKQDAAGTSSDPAPEGNNGKESSVGQLIENNSEVTAAQAGGVEETQTKGVKRKRIVKRIVKRKIIVKRKKLKVNPDSEEAAGFVSSQLQDNASQLAPELSGQNDDKGAAEPDSAPRS</sequence>
<feature type="compositionally biased region" description="Basic residues" evidence="1">
    <location>
        <begin position="866"/>
        <end position="876"/>
    </location>
</feature>
<dbReference type="InterPro" id="IPR038948">
    <property type="entry name" value="POLR1D-like"/>
</dbReference>
<dbReference type="EMBL" id="BMAT01009975">
    <property type="protein sequence ID" value="GFS17668.1"/>
    <property type="molecule type" value="Genomic_DNA"/>
</dbReference>
<feature type="compositionally biased region" description="Low complexity" evidence="1">
    <location>
        <begin position="814"/>
        <end position="831"/>
    </location>
</feature>
<name>A0AAV4J6R7_9GAST</name>
<feature type="compositionally biased region" description="Polar residues" evidence="1">
    <location>
        <begin position="1308"/>
        <end position="1318"/>
    </location>
</feature>
<feature type="compositionally biased region" description="Basic residues" evidence="1">
    <location>
        <begin position="1213"/>
        <end position="1225"/>
    </location>
</feature>
<feature type="compositionally biased region" description="Basic and acidic residues" evidence="1">
    <location>
        <begin position="880"/>
        <end position="900"/>
    </location>
</feature>
<feature type="compositionally biased region" description="Basic residues" evidence="1">
    <location>
        <begin position="1187"/>
        <end position="1197"/>
    </location>
</feature>
<feature type="region of interest" description="Disordered" evidence="1">
    <location>
        <begin position="783"/>
        <end position="1278"/>
    </location>
</feature>
<feature type="compositionally biased region" description="Basic residues" evidence="1">
    <location>
        <begin position="628"/>
        <end position="638"/>
    </location>
</feature>
<accession>A0AAV4J6R7</accession>